<evidence type="ECO:0000256" key="6">
    <source>
        <dbReference type="ARBA" id="ARBA00022989"/>
    </source>
</evidence>
<evidence type="ECO:0000256" key="4">
    <source>
        <dbReference type="ARBA" id="ARBA00022544"/>
    </source>
</evidence>
<feature type="transmembrane region" description="Helical" evidence="8">
    <location>
        <begin position="122"/>
        <end position="140"/>
    </location>
</feature>
<dbReference type="Proteomes" id="UP001057877">
    <property type="component" value="Chromosome"/>
</dbReference>
<feature type="transmembrane region" description="Helical" evidence="8">
    <location>
        <begin position="220"/>
        <end position="240"/>
    </location>
</feature>
<feature type="transmembrane region" description="Helical" evidence="8">
    <location>
        <begin position="12"/>
        <end position="31"/>
    </location>
</feature>
<evidence type="ECO:0000313" key="9">
    <source>
        <dbReference type="EMBL" id="UVI28370.1"/>
    </source>
</evidence>
<feature type="transmembrane region" description="Helical" evidence="8">
    <location>
        <begin position="304"/>
        <end position="322"/>
    </location>
</feature>
<evidence type="ECO:0000256" key="5">
    <source>
        <dbReference type="ARBA" id="ARBA00022692"/>
    </source>
</evidence>
<dbReference type="EMBL" id="CP091430">
    <property type="protein sequence ID" value="UVI28370.1"/>
    <property type="molecule type" value="Genomic_DNA"/>
</dbReference>
<protein>
    <submittedName>
        <fullName evidence="9">Spore germination protein</fullName>
    </submittedName>
</protein>
<dbReference type="InterPro" id="IPR004761">
    <property type="entry name" value="Spore_GerAB"/>
</dbReference>
<dbReference type="PANTHER" id="PTHR34975:SF2">
    <property type="entry name" value="SPORE GERMINATION PROTEIN A2"/>
    <property type="match status" value="1"/>
</dbReference>
<reference evidence="9" key="1">
    <citation type="submission" date="2022-01" db="EMBL/GenBank/DDBJ databases">
        <title>Paenibacillus spongiae sp. nov., isolated from marine sponge.</title>
        <authorList>
            <person name="Li Z."/>
            <person name="Zhang M."/>
        </authorList>
    </citation>
    <scope>NUCLEOTIDE SEQUENCE</scope>
    <source>
        <strain evidence="9">PHS-Z3</strain>
    </source>
</reference>
<evidence type="ECO:0000256" key="1">
    <source>
        <dbReference type="ARBA" id="ARBA00004141"/>
    </source>
</evidence>
<evidence type="ECO:0000256" key="8">
    <source>
        <dbReference type="SAM" id="Phobius"/>
    </source>
</evidence>
<dbReference type="RefSeq" id="WP_258384458.1">
    <property type="nucleotide sequence ID" value="NZ_CP091430.1"/>
</dbReference>
<accession>A0ABY5S466</accession>
<keyword evidence="10" id="KW-1185">Reference proteome</keyword>
<gene>
    <name evidence="9" type="ORF">L1F29_23350</name>
</gene>
<evidence type="ECO:0000256" key="3">
    <source>
        <dbReference type="ARBA" id="ARBA00022448"/>
    </source>
</evidence>
<dbReference type="Gene3D" id="1.20.1740.10">
    <property type="entry name" value="Amino acid/polyamine transporter I"/>
    <property type="match status" value="1"/>
</dbReference>
<keyword evidence="3" id="KW-0813">Transport</keyword>
<keyword evidence="4" id="KW-0309">Germination</keyword>
<dbReference type="NCBIfam" id="TIGR00912">
    <property type="entry name" value="2A0309"/>
    <property type="match status" value="1"/>
</dbReference>
<keyword evidence="6 8" id="KW-1133">Transmembrane helix</keyword>
<sequence length="366" mass="42056">MKKYAFNEITYMQFILIIHGTQIGTGVFSLPKNLAEKAGTDGWMSLLLGWGFAVAASIAIVQIFKKFPNDTLADLLIRLFGKFIGKALLIPVILYFAFGVWSVLTSGVLYVKHWFLPQTSDYVVMILLIVPGYLVARSGLRILGRYSELVFYMTLWMPFTLLIVLKDSHWIHLLPLFKDGWRPIVQGVEETAFSFFGFEIVYFLYPFLQKKQLAVRGVVIANTLTLIYYLGVTLICFAFYSPDDITNYNQPLLSLLKVIELRFLERFDMIYLVFYLFVVSTTWLSMTFGAVFSTGHLFGKEGPAPFAVILFLLIVALTVALHPSWNQLQQSQQLISKFGIGFAYILPWFLLLYSRIYDRLRRRDPQ</sequence>
<feature type="transmembrane region" description="Helical" evidence="8">
    <location>
        <begin position="85"/>
        <end position="110"/>
    </location>
</feature>
<name>A0ABY5S466_9BACL</name>
<proteinExistence type="inferred from homology"/>
<keyword evidence="5 8" id="KW-0812">Transmembrane</keyword>
<feature type="transmembrane region" description="Helical" evidence="8">
    <location>
        <begin position="191"/>
        <end position="208"/>
    </location>
</feature>
<feature type="transmembrane region" description="Helical" evidence="8">
    <location>
        <begin position="43"/>
        <end position="64"/>
    </location>
</feature>
<feature type="transmembrane region" description="Helical" evidence="8">
    <location>
        <begin position="269"/>
        <end position="292"/>
    </location>
</feature>
<organism evidence="9 10">
    <name type="scientific">Paenibacillus spongiae</name>
    <dbReference type="NCBI Taxonomy" id="2909671"/>
    <lineage>
        <taxon>Bacteria</taxon>
        <taxon>Bacillati</taxon>
        <taxon>Bacillota</taxon>
        <taxon>Bacilli</taxon>
        <taxon>Bacillales</taxon>
        <taxon>Paenibacillaceae</taxon>
        <taxon>Paenibacillus</taxon>
    </lineage>
</organism>
<keyword evidence="7 8" id="KW-0472">Membrane</keyword>
<evidence type="ECO:0000256" key="7">
    <source>
        <dbReference type="ARBA" id="ARBA00023136"/>
    </source>
</evidence>
<dbReference type="PANTHER" id="PTHR34975">
    <property type="entry name" value="SPORE GERMINATION PROTEIN A2"/>
    <property type="match status" value="1"/>
</dbReference>
<dbReference type="Pfam" id="PF03845">
    <property type="entry name" value="Spore_permease"/>
    <property type="match status" value="1"/>
</dbReference>
<feature type="transmembrane region" description="Helical" evidence="8">
    <location>
        <begin position="149"/>
        <end position="171"/>
    </location>
</feature>
<evidence type="ECO:0000256" key="2">
    <source>
        <dbReference type="ARBA" id="ARBA00007998"/>
    </source>
</evidence>
<comment type="similarity">
    <text evidence="2">Belongs to the amino acid-polyamine-organocation (APC) superfamily. Spore germination protein (SGP) (TC 2.A.3.9) family.</text>
</comment>
<feature type="transmembrane region" description="Helical" evidence="8">
    <location>
        <begin position="334"/>
        <end position="353"/>
    </location>
</feature>
<comment type="subcellular location">
    <subcellularLocation>
        <location evidence="1">Membrane</location>
        <topology evidence="1">Multi-pass membrane protein</topology>
    </subcellularLocation>
</comment>
<evidence type="ECO:0000313" key="10">
    <source>
        <dbReference type="Proteomes" id="UP001057877"/>
    </source>
</evidence>